<evidence type="ECO:0000313" key="10">
    <source>
        <dbReference type="EMBL" id="OAO17252.1"/>
    </source>
</evidence>
<dbReference type="GO" id="GO:0050201">
    <property type="term" value="F:fucokinase activity"/>
    <property type="evidence" value="ECO:0007669"/>
    <property type="project" value="TreeGrafter"/>
</dbReference>
<dbReference type="SUPFAM" id="SSF54211">
    <property type="entry name" value="Ribosomal protein S5 domain 2-like"/>
    <property type="match status" value="1"/>
</dbReference>
<keyword evidence="3 10" id="KW-0418">Kinase</keyword>
<evidence type="ECO:0000256" key="3">
    <source>
        <dbReference type="ARBA" id="ARBA00022777"/>
    </source>
</evidence>
<dbReference type="InterPro" id="IPR012887">
    <property type="entry name" value="GDP_fucose_pyrophosphorylase"/>
</dbReference>
<dbReference type="PRINTS" id="PR00959">
    <property type="entry name" value="MEVGALKINASE"/>
</dbReference>
<comment type="similarity">
    <text evidence="5">Belongs to the GHMP kinase family.</text>
</comment>
<dbReference type="GO" id="GO:0005524">
    <property type="term" value="F:ATP binding"/>
    <property type="evidence" value="ECO:0007669"/>
    <property type="project" value="UniProtKB-KW"/>
</dbReference>
<name>A0A196SM10_BLAHN</name>
<dbReference type="GO" id="GO:0042352">
    <property type="term" value="P:GDP-L-fucose salvage"/>
    <property type="evidence" value="ECO:0007669"/>
    <property type="project" value="TreeGrafter"/>
</dbReference>
<dbReference type="PANTHER" id="PTHR32463">
    <property type="entry name" value="L-FUCOSE KINASE"/>
    <property type="match status" value="1"/>
</dbReference>
<feature type="coiled-coil region" evidence="6">
    <location>
        <begin position="1232"/>
        <end position="1266"/>
    </location>
</feature>
<gene>
    <name evidence="10" type="ORF">AV274_1014</name>
</gene>
<dbReference type="Pfam" id="PF08544">
    <property type="entry name" value="GHMP_kinases_C"/>
    <property type="match status" value="1"/>
</dbReference>
<keyword evidence="1" id="KW-0808">Transferase</keyword>
<evidence type="ECO:0000256" key="1">
    <source>
        <dbReference type="ARBA" id="ARBA00022679"/>
    </source>
</evidence>
<evidence type="ECO:0000259" key="9">
    <source>
        <dbReference type="SMART" id="SM01370"/>
    </source>
</evidence>
<dbReference type="STRING" id="478820.A0A196SM10"/>
<protein>
    <submittedName>
        <fullName evidence="10">L-fucose kinase-like protein</fullName>
    </submittedName>
</protein>
<evidence type="ECO:0000256" key="5">
    <source>
        <dbReference type="ARBA" id="ARBA00038121"/>
    </source>
</evidence>
<dbReference type="GO" id="GO:0006367">
    <property type="term" value="P:transcription initiation at RNA polymerase II promoter"/>
    <property type="evidence" value="ECO:0007669"/>
    <property type="project" value="InterPro"/>
</dbReference>
<dbReference type="Gene3D" id="3.30.230.120">
    <property type="match status" value="1"/>
</dbReference>
<evidence type="ECO:0000256" key="2">
    <source>
        <dbReference type="ARBA" id="ARBA00022741"/>
    </source>
</evidence>
<dbReference type="Proteomes" id="UP000078348">
    <property type="component" value="Unassembled WGS sequence"/>
</dbReference>
<feature type="chain" id="PRO_5008274707" evidence="8">
    <location>
        <begin position="28"/>
        <end position="1626"/>
    </location>
</feature>
<dbReference type="InterPro" id="IPR006751">
    <property type="entry name" value="TAFII55_prot_cons_reg"/>
</dbReference>
<dbReference type="PANTHER" id="PTHR32463:SF0">
    <property type="entry name" value="L-FUCOSE KINASE"/>
    <property type="match status" value="1"/>
</dbReference>
<dbReference type="InterPro" id="IPR013750">
    <property type="entry name" value="GHMP_kinase_C_dom"/>
</dbReference>
<dbReference type="GO" id="GO:0005669">
    <property type="term" value="C:transcription factor TFIID complex"/>
    <property type="evidence" value="ECO:0007669"/>
    <property type="project" value="InterPro"/>
</dbReference>
<dbReference type="Pfam" id="PF04658">
    <property type="entry name" value="TAFII55_N"/>
    <property type="match status" value="1"/>
</dbReference>
<dbReference type="InterPro" id="IPR052203">
    <property type="entry name" value="GHMP_Kinase-Related"/>
</dbReference>
<sequence length="1626" mass="179100">MGVLILSIMEQFTAIVVTAAGAKQAAAYQTELEHRQKSGLIPKETFVLAVPDPSSARVGSGGATFNAIVAACEHLSARAGFASVSPDILANSKIVIIHSGGDSRRSPLQSLCGKAWSAVNSTLCEEVMTPFDFLLQNLAKAFKDSPPGLIVCSSDVLLDFGEYSKADWSKPGVTGLGIPMDIDYGTRHGVFIHDADGHVIEFCQKASVEQLRAKGAVHTEVVDGVEVEKVDLDSGVVFFDSQTTQILTNIHLYPPLDACTYMGVDSGATPLRIELYSDIMEALGDSPLTYEEYMNLPTSAKQVQAVKDARDIFWKHLRKIQFNVAVPKGSDFVHVGTTKENIAFLTEPSKWYSRLHLAPHVQSFIKNEEAVQHAVVMNSLVMGEGVCGEHSVIEHSRLIGNWKIGSQSFVSQIRSYEDLVVHDSIAVQEIAVAQINTASPDEGITAGQLSDSHQSVLICYGVEDPIKAQFGSSGAMVCGQSWDRFFEVAGVSPKKIWPSDDDRSLWSAKLFPVLSKEDDWDVALWIQDLEHASVESVRRWRVCERISLSDILTYCNPSTSFEWRKKLNMEVGIAKMEEVLRNGEDKCVLEVIRKIVSYGDMNDLALERLDALAASLPINLVPRVFSTIADFLAEMAHNKGGLRSGPAHNPDWDTPMESLRQGRIGEAVQMMAALRTKWMNSPERMVRAARHYEAAARVLVSEVIYKCARFFRRTAAPPVGTWVHASCPIRADLAGGWTDTPPITYELQKGGVCVNVAINLEGQMPVVASARRLKDPVLVLQPPEDSASSPIVWKTLADIADYHQPLAPGALFKCAVIALGLINPNSSQELDQQLNFNVGGGIEVRTKSTLPQGSGLGTSSVLSGALLAAICTAVGYEYDADSIVHSVLILEQLLTTGGGWQDQVGGLLPGFKFSVSPNAFPVAVHTETLPVSPEFVEQVNHRLVCIYTGRQRLARSLLQDVIRHWYAREPSILQAVTDLRDNSYVCRDSILRGDLQAVGTCLSNYWQSKKTMAPQSEPKFVVEMRERLGDIIIGSSLAGAGGGGFFICLTKDADQLDTIKERLATMPGVDDMQYMRAQINMNGLQVTIGDKCIGNPLRVLFNDLLHESQQGQQMSSAPSVSEKEEEESLPEDSSEEEENEKSVIDYESYRRVCEDYRKTTAALKERENEVATLMKDNEAKALTIKLLKDQLLSYGSTEAGAQAAPNDLQAVIEQQKQVIHSLLNTDGKWSDMEKLLKLYEGKVQELAQAQRTIEKLQEGQPQLEALQKKAELADKLAVENEALRTRMRMEVQFPPYSFSPMASNYSYPLLPPGFGYSQNTSVADGTSIGVLNEEDTALTPTVPSAHAMQAVPAVSAASTMPAVQTMQSVQAGTTGQEKPRRSMKLKNKVYFQLLEVTNDLQKRLSQRGAPMTKLNSAAVARLARYVNEAEDTPAALQALQKAFASVLPSINLCSQEEFASFVSKIRIKRGDQTQITILPTKNEKQPRLCQLRLGTAEYKGLLLDLPRHVETYKTLDTQQYFKTNDVAQMIIIFDKPEDLDEFKDNVYFPDGLTPPMKGAYESLKQSEKSYFDLPAKDMAAIESIIINNKTDEFCYDEVIEEEPHMNSFGNVTQSAIKKEKKKEAAV</sequence>
<feature type="region of interest" description="Disordered" evidence="7">
    <location>
        <begin position="1108"/>
        <end position="1143"/>
    </location>
</feature>
<dbReference type="InterPro" id="IPR036554">
    <property type="entry name" value="GHMP_kinase_C_sf"/>
</dbReference>
<evidence type="ECO:0000256" key="8">
    <source>
        <dbReference type="SAM" id="SignalP"/>
    </source>
</evidence>
<comment type="caution">
    <text evidence="10">The sequence shown here is derived from an EMBL/GenBank/DDBJ whole genome shotgun (WGS) entry which is preliminary data.</text>
</comment>
<keyword evidence="2" id="KW-0547">Nucleotide-binding</keyword>
<dbReference type="Pfam" id="PF07959">
    <property type="entry name" value="Fucose_pyrophosphorylase"/>
    <property type="match status" value="1"/>
</dbReference>
<feature type="signal peptide" evidence="8">
    <location>
        <begin position="1"/>
        <end position="27"/>
    </location>
</feature>
<dbReference type="SUPFAM" id="SSF55060">
    <property type="entry name" value="GHMP Kinase, C-terminal domain"/>
    <property type="match status" value="1"/>
</dbReference>
<keyword evidence="4" id="KW-0067">ATP-binding</keyword>
<dbReference type="InterPro" id="IPR006204">
    <property type="entry name" value="GHMP_kinase_N_dom"/>
</dbReference>
<dbReference type="EMBL" id="LXWW01000038">
    <property type="protein sequence ID" value="OAO17252.1"/>
    <property type="molecule type" value="Genomic_DNA"/>
</dbReference>
<evidence type="ECO:0000256" key="4">
    <source>
        <dbReference type="ARBA" id="ARBA00022840"/>
    </source>
</evidence>
<feature type="compositionally biased region" description="Acidic residues" evidence="7">
    <location>
        <begin position="1123"/>
        <end position="1139"/>
    </location>
</feature>
<keyword evidence="6" id="KW-0175">Coiled coil</keyword>
<keyword evidence="11" id="KW-1185">Reference proteome</keyword>
<dbReference type="OrthoDB" id="271303at2759"/>
<evidence type="ECO:0000256" key="6">
    <source>
        <dbReference type="SAM" id="Coils"/>
    </source>
</evidence>
<evidence type="ECO:0000256" key="7">
    <source>
        <dbReference type="SAM" id="MobiDB-lite"/>
    </source>
</evidence>
<dbReference type="InterPro" id="IPR020568">
    <property type="entry name" value="Ribosomal_Su5_D2-typ_SF"/>
</dbReference>
<dbReference type="SMART" id="SM01370">
    <property type="entry name" value="TAFII55_N"/>
    <property type="match status" value="1"/>
</dbReference>
<accession>A0A196SM10</accession>
<proteinExistence type="inferred from homology"/>
<dbReference type="Pfam" id="PF00288">
    <property type="entry name" value="GHMP_kinases_N"/>
    <property type="match status" value="1"/>
</dbReference>
<organism evidence="10 11">
    <name type="scientific">Blastocystis sp. subtype 1 (strain ATCC 50177 / NandII)</name>
    <dbReference type="NCBI Taxonomy" id="478820"/>
    <lineage>
        <taxon>Eukaryota</taxon>
        <taxon>Sar</taxon>
        <taxon>Stramenopiles</taxon>
        <taxon>Bigyra</taxon>
        <taxon>Opalozoa</taxon>
        <taxon>Opalinata</taxon>
        <taxon>Blastocystidae</taxon>
        <taxon>Blastocystis</taxon>
    </lineage>
</organism>
<keyword evidence="8" id="KW-0732">Signal</keyword>
<evidence type="ECO:0000313" key="11">
    <source>
        <dbReference type="Proteomes" id="UP000078348"/>
    </source>
</evidence>
<feature type="domain" description="TAFII55 protein conserved region" evidence="9">
    <location>
        <begin position="1455"/>
        <end position="1582"/>
    </location>
</feature>
<reference evidence="10 11" key="1">
    <citation type="submission" date="2016-05" db="EMBL/GenBank/DDBJ databases">
        <title>Nuclear genome of Blastocystis sp. subtype 1 NandII.</title>
        <authorList>
            <person name="Gentekaki E."/>
            <person name="Curtis B."/>
            <person name="Stairs C."/>
            <person name="Eme L."/>
            <person name="Herman E."/>
            <person name="Klimes V."/>
            <person name="Arias M.C."/>
            <person name="Elias M."/>
            <person name="Hilliou F."/>
            <person name="Klute M."/>
            <person name="Malik S.-B."/>
            <person name="Pightling A."/>
            <person name="Rachubinski R."/>
            <person name="Salas D."/>
            <person name="Schlacht A."/>
            <person name="Suga H."/>
            <person name="Archibald J."/>
            <person name="Ball S.G."/>
            <person name="Clark G."/>
            <person name="Dacks J."/>
            <person name="Van Der Giezen M."/>
            <person name="Tsaousis A."/>
            <person name="Roger A."/>
        </authorList>
    </citation>
    <scope>NUCLEOTIDE SEQUENCE [LARGE SCALE GENOMIC DNA]</scope>
    <source>
        <strain evidence="11">ATCC 50177 / NandII</strain>
    </source>
</reference>